<dbReference type="EMBL" id="BTGU01000007">
    <property type="protein sequence ID" value="GMN38070.1"/>
    <property type="molecule type" value="Genomic_DNA"/>
</dbReference>
<proteinExistence type="predicted"/>
<feature type="compositionally biased region" description="Polar residues" evidence="1">
    <location>
        <begin position="63"/>
        <end position="74"/>
    </location>
</feature>
<keyword evidence="3" id="KW-1185">Reference proteome</keyword>
<dbReference type="AlphaFoldDB" id="A0AA87ZT81"/>
<evidence type="ECO:0000313" key="2">
    <source>
        <dbReference type="EMBL" id="GMN38070.1"/>
    </source>
</evidence>
<protein>
    <submittedName>
        <fullName evidence="2">Uncharacterized protein</fullName>
    </submittedName>
</protein>
<organism evidence="2 3">
    <name type="scientific">Ficus carica</name>
    <name type="common">Common fig</name>
    <dbReference type="NCBI Taxonomy" id="3494"/>
    <lineage>
        <taxon>Eukaryota</taxon>
        <taxon>Viridiplantae</taxon>
        <taxon>Streptophyta</taxon>
        <taxon>Embryophyta</taxon>
        <taxon>Tracheophyta</taxon>
        <taxon>Spermatophyta</taxon>
        <taxon>Magnoliopsida</taxon>
        <taxon>eudicotyledons</taxon>
        <taxon>Gunneridae</taxon>
        <taxon>Pentapetalae</taxon>
        <taxon>rosids</taxon>
        <taxon>fabids</taxon>
        <taxon>Rosales</taxon>
        <taxon>Moraceae</taxon>
        <taxon>Ficeae</taxon>
        <taxon>Ficus</taxon>
    </lineage>
</organism>
<name>A0AA87ZT81_FICCA</name>
<gene>
    <name evidence="2" type="ORF">TIFTF001_007331</name>
</gene>
<sequence>MPLTLSLISLSQIKYSSSGGNRTVDRSPSLSPIGDVVVICCKAGSQTYLPEESLGDDDGNGEALQQNKYLNELT</sequence>
<reference evidence="2" key="1">
    <citation type="submission" date="2023-07" db="EMBL/GenBank/DDBJ databases">
        <title>draft genome sequence of fig (Ficus carica).</title>
        <authorList>
            <person name="Takahashi T."/>
            <person name="Nishimura K."/>
        </authorList>
    </citation>
    <scope>NUCLEOTIDE SEQUENCE</scope>
</reference>
<comment type="caution">
    <text evidence="2">The sequence shown here is derived from an EMBL/GenBank/DDBJ whole genome shotgun (WGS) entry which is preliminary data.</text>
</comment>
<evidence type="ECO:0000256" key="1">
    <source>
        <dbReference type="SAM" id="MobiDB-lite"/>
    </source>
</evidence>
<dbReference type="Proteomes" id="UP001187192">
    <property type="component" value="Unassembled WGS sequence"/>
</dbReference>
<feature type="region of interest" description="Disordered" evidence="1">
    <location>
        <begin position="51"/>
        <end position="74"/>
    </location>
</feature>
<accession>A0AA87ZT81</accession>
<evidence type="ECO:0000313" key="3">
    <source>
        <dbReference type="Proteomes" id="UP001187192"/>
    </source>
</evidence>